<accession>A0A645J2N1</accession>
<comment type="caution">
    <text evidence="1">The sequence shown here is derived from an EMBL/GenBank/DDBJ whole genome shotgun (WGS) entry which is preliminary data.</text>
</comment>
<protein>
    <submittedName>
        <fullName evidence="1">Uncharacterized protein</fullName>
    </submittedName>
</protein>
<reference evidence="1" key="1">
    <citation type="submission" date="2019-08" db="EMBL/GenBank/DDBJ databases">
        <authorList>
            <person name="Kucharzyk K."/>
            <person name="Murdoch R.W."/>
            <person name="Higgins S."/>
            <person name="Loffler F."/>
        </authorList>
    </citation>
    <scope>NUCLEOTIDE SEQUENCE</scope>
</reference>
<dbReference type="EMBL" id="VSSQ01121094">
    <property type="protein sequence ID" value="MPN53693.1"/>
    <property type="molecule type" value="Genomic_DNA"/>
</dbReference>
<gene>
    <name evidence="1" type="ORF">SDC9_201359</name>
</gene>
<organism evidence="1">
    <name type="scientific">bioreactor metagenome</name>
    <dbReference type="NCBI Taxonomy" id="1076179"/>
    <lineage>
        <taxon>unclassified sequences</taxon>
        <taxon>metagenomes</taxon>
        <taxon>ecological metagenomes</taxon>
    </lineage>
</organism>
<evidence type="ECO:0000313" key="1">
    <source>
        <dbReference type="EMBL" id="MPN53693.1"/>
    </source>
</evidence>
<proteinExistence type="predicted"/>
<dbReference type="AlphaFoldDB" id="A0A645J2N1"/>
<name>A0A645J2N1_9ZZZZ</name>
<sequence length="94" mass="10856">MKKLIDSIEKAVVMAALRNPLLYIPYTFRNSKVQHHIIDYFRQPCFQRKSPALESCSVCLHILRGRSNKDLKNIVFYGKINATREIDAAACLIF</sequence>